<evidence type="ECO:0008006" key="9">
    <source>
        <dbReference type="Google" id="ProtNLM"/>
    </source>
</evidence>
<feature type="domain" description="Terpene synthase N-terminal" evidence="5">
    <location>
        <begin position="97"/>
        <end position="178"/>
    </location>
</feature>
<dbReference type="SUPFAM" id="SSF48576">
    <property type="entry name" value="Terpenoid synthases"/>
    <property type="match status" value="1"/>
</dbReference>
<dbReference type="PANTHER" id="PTHR31225:SF221">
    <property type="entry name" value="(-)-GERMACRENE D SYNTHASE"/>
    <property type="match status" value="1"/>
</dbReference>
<feature type="domain" description="Terpene synthase metal-binding" evidence="6">
    <location>
        <begin position="235"/>
        <end position="359"/>
    </location>
</feature>
<evidence type="ECO:0000256" key="1">
    <source>
        <dbReference type="ARBA" id="ARBA00001946"/>
    </source>
</evidence>
<keyword evidence="8" id="KW-1185">Reference proteome</keyword>
<proteinExistence type="predicted"/>
<dbReference type="PANTHER" id="PTHR31225">
    <property type="entry name" value="OS04G0344100 PROTEIN-RELATED"/>
    <property type="match status" value="1"/>
</dbReference>
<evidence type="ECO:0000313" key="8">
    <source>
        <dbReference type="Proteomes" id="UP001157006"/>
    </source>
</evidence>
<dbReference type="Proteomes" id="UP001157006">
    <property type="component" value="Chromosome 1L"/>
</dbReference>
<gene>
    <name evidence="7" type="ORF">VFH_I269280</name>
</gene>
<evidence type="ECO:0000256" key="2">
    <source>
        <dbReference type="ARBA" id="ARBA00022723"/>
    </source>
</evidence>
<evidence type="ECO:0000313" key="7">
    <source>
        <dbReference type="EMBL" id="CAI8586766.1"/>
    </source>
</evidence>
<organism evidence="7 8">
    <name type="scientific">Vicia faba</name>
    <name type="common">Broad bean</name>
    <name type="synonym">Faba vulgaris</name>
    <dbReference type="NCBI Taxonomy" id="3906"/>
    <lineage>
        <taxon>Eukaryota</taxon>
        <taxon>Viridiplantae</taxon>
        <taxon>Streptophyta</taxon>
        <taxon>Embryophyta</taxon>
        <taxon>Tracheophyta</taxon>
        <taxon>Spermatophyta</taxon>
        <taxon>Magnoliopsida</taxon>
        <taxon>eudicotyledons</taxon>
        <taxon>Gunneridae</taxon>
        <taxon>Pentapetalae</taxon>
        <taxon>rosids</taxon>
        <taxon>fabids</taxon>
        <taxon>Fabales</taxon>
        <taxon>Fabaceae</taxon>
        <taxon>Papilionoideae</taxon>
        <taxon>50 kb inversion clade</taxon>
        <taxon>NPAAA clade</taxon>
        <taxon>Hologalegina</taxon>
        <taxon>IRL clade</taxon>
        <taxon>Fabeae</taxon>
        <taxon>Vicia</taxon>
    </lineage>
</organism>
<dbReference type="InterPro" id="IPR005630">
    <property type="entry name" value="Terpene_synthase_metal-bd"/>
</dbReference>
<dbReference type="InterPro" id="IPR008949">
    <property type="entry name" value="Isoprenoid_synthase_dom_sf"/>
</dbReference>
<dbReference type="Pfam" id="PF03936">
    <property type="entry name" value="Terpene_synth_C"/>
    <property type="match status" value="1"/>
</dbReference>
<evidence type="ECO:0000256" key="3">
    <source>
        <dbReference type="ARBA" id="ARBA00022842"/>
    </source>
</evidence>
<dbReference type="SUPFAM" id="SSF48239">
    <property type="entry name" value="Terpenoid cyclases/Protein prenyltransferases"/>
    <property type="match status" value="1"/>
</dbReference>
<keyword evidence="2" id="KW-0479">Metal-binding</keyword>
<dbReference type="Gene3D" id="1.50.10.130">
    <property type="entry name" value="Terpene synthase, N-terminal domain"/>
    <property type="match status" value="1"/>
</dbReference>
<keyword evidence="3" id="KW-0460">Magnesium</keyword>
<dbReference type="Gene3D" id="1.10.600.10">
    <property type="entry name" value="Farnesyl Diphosphate Synthase"/>
    <property type="match status" value="2"/>
</dbReference>
<accession>A0AAV0YL22</accession>
<evidence type="ECO:0000259" key="5">
    <source>
        <dbReference type="Pfam" id="PF01397"/>
    </source>
</evidence>
<dbReference type="GO" id="GO:0016114">
    <property type="term" value="P:terpenoid biosynthetic process"/>
    <property type="evidence" value="ECO:0007669"/>
    <property type="project" value="InterPro"/>
</dbReference>
<dbReference type="InterPro" id="IPR050148">
    <property type="entry name" value="Terpene_synthase-like"/>
</dbReference>
<dbReference type="Pfam" id="PF01397">
    <property type="entry name" value="Terpene_synth"/>
    <property type="match status" value="1"/>
</dbReference>
<dbReference type="GO" id="GO:0010333">
    <property type="term" value="F:terpene synthase activity"/>
    <property type="evidence" value="ECO:0007669"/>
    <property type="project" value="InterPro"/>
</dbReference>
<comment type="cofactor">
    <cofactor evidence="1">
        <name>Mg(2+)</name>
        <dbReference type="ChEBI" id="CHEBI:18420"/>
    </cofactor>
</comment>
<protein>
    <recommendedName>
        <fullName evidence="9">Lyase</fullName>
    </recommendedName>
</protein>
<dbReference type="AlphaFoldDB" id="A0AAV0YL22"/>
<evidence type="ECO:0000256" key="4">
    <source>
        <dbReference type="ARBA" id="ARBA00023239"/>
    </source>
</evidence>
<name>A0AAV0YL22_VICFA</name>
<dbReference type="GO" id="GO:0000287">
    <property type="term" value="F:magnesium ion binding"/>
    <property type="evidence" value="ECO:0007669"/>
    <property type="project" value="InterPro"/>
</dbReference>
<dbReference type="InterPro" id="IPR008930">
    <property type="entry name" value="Terpenoid_cyclase/PrenylTrfase"/>
</dbReference>
<dbReference type="InterPro" id="IPR036965">
    <property type="entry name" value="Terpene_synth_N_sf"/>
</dbReference>
<dbReference type="EMBL" id="OX451736">
    <property type="protein sequence ID" value="CAI8586766.1"/>
    <property type="molecule type" value="Genomic_DNA"/>
</dbReference>
<keyword evidence="4" id="KW-0456">Lyase</keyword>
<evidence type="ECO:0000259" key="6">
    <source>
        <dbReference type="Pfam" id="PF03936"/>
    </source>
</evidence>
<reference evidence="7 8" key="1">
    <citation type="submission" date="2023-01" db="EMBL/GenBank/DDBJ databases">
        <authorList>
            <person name="Kreplak J."/>
        </authorList>
    </citation>
    <scope>NUCLEOTIDE SEQUENCE [LARGE SCALE GENOMIC DNA]</scope>
</reference>
<dbReference type="InterPro" id="IPR001906">
    <property type="entry name" value="Terpene_synth_N"/>
</dbReference>
<sequence>MSVEQCFNHDAKYDLHRNVADFQPSVWGNYFLQYASDSEYVELDENIEAEIKTLKYDVRKMLVAKSEKPSPYAAWVLAITLKMKLKRIWNIFTETILLRQQGLHVSPNVFNKYMDDKGNFSETLINDVEGMLSLYEATHLMIHGEDILEEALAFTTTHLESIANQSSHSHAIQVKHSLRQAIHKNIPRLEARRFISIYEQDPFHIENLLLFAKLNFNMLQSLHKKEFGILCKWWNDLDVHNKLPYARDRLTESCFWALTIYFEPQYSTIRKIMMKLITALTIIDDTYDAYRTIDELELFTKAIERWDICGLDNLPDYMKFLYRILFDLNKEIEEEAIKEGIVYAMNYYKNLKYDLSSSFY</sequence>